<keyword evidence="1" id="KW-1133">Transmembrane helix</keyword>
<keyword evidence="3" id="KW-1185">Reference proteome</keyword>
<organism evidence="2 3">
    <name type="scientific">Macrococcus armenti</name>
    <dbReference type="NCBI Taxonomy" id="2875764"/>
    <lineage>
        <taxon>Bacteria</taxon>
        <taxon>Bacillati</taxon>
        <taxon>Bacillota</taxon>
        <taxon>Bacilli</taxon>
        <taxon>Bacillales</taxon>
        <taxon>Staphylococcaceae</taxon>
        <taxon>Macrococcus</taxon>
    </lineage>
</organism>
<reference evidence="2" key="2">
    <citation type="submission" date="2022-04" db="EMBL/GenBank/DDBJ databases">
        <title>Antimicrobial genetic elements in methicillin-resistant Macrococcus armenti.</title>
        <authorList>
            <person name="Keller J.E."/>
            <person name="Schwendener S."/>
            <person name="Pantucek R."/>
            <person name="Perreten V."/>
        </authorList>
    </citation>
    <scope>NUCLEOTIDE SEQUENCE</scope>
    <source>
        <strain evidence="2">CCM 2609</strain>
    </source>
</reference>
<evidence type="ECO:0000256" key="1">
    <source>
        <dbReference type="SAM" id="Phobius"/>
    </source>
</evidence>
<keyword evidence="1" id="KW-0472">Membrane</keyword>
<dbReference type="RefSeq" id="WP_243365215.1">
    <property type="nucleotide sequence ID" value="NZ_CP094348.1"/>
</dbReference>
<protein>
    <submittedName>
        <fullName evidence="2">Uncharacterized protein</fullName>
    </submittedName>
</protein>
<sequence length="63" mass="7061">MKIKIAMLIVICIIAIWLLFSGIFDNRIIKIGALLIGIPIALSLRKDILEKQVKKDNQDISAN</sequence>
<reference evidence="2" key="1">
    <citation type="submission" date="2022-03" db="EMBL/GenBank/DDBJ databases">
        <authorList>
            <person name="Vrbovska V."/>
            <person name="Kovarovic V."/>
            <person name="Botka T."/>
            <person name="Pantucek R."/>
        </authorList>
    </citation>
    <scope>NUCLEOTIDE SEQUENCE</scope>
    <source>
        <strain evidence="2">CCM 2609</strain>
    </source>
</reference>
<proteinExistence type="predicted"/>
<evidence type="ECO:0000313" key="2">
    <source>
        <dbReference type="EMBL" id="UOB19839.1"/>
    </source>
</evidence>
<dbReference type="Proteomes" id="UP000830343">
    <property type="component" value="Chromosome"/>
</dbReference>
<evidence type="ECO:0000313" key="3">
    <source>
        <dbReference type="Proteomes" id="UP000830343"/>
    </source>
</evidence>
<dbReference type="EMBL" id="CP094348">
    <property type="protein sequence ID" value="UOB19839.1"/>
    <property type="molecule type" value="Genomic_DNA"/>
</dbReference>
<feature type="transmembrane region" description="Helical" evidence="1">
    <location>
        <begin position="28"/>
        <end position="45"/>
    </location>
</feature>
<gene>
    <name evidence="2" type="ORF">MRZ06_07270</name>
</gene>
<feature type="transmembrane region" description="Helical" evidence="1">
    <location>
        <begin position="5"/>
        <end position="22"/>
    </location>
</feature>
<accession>A0ABY3ZTY0</accession>
<name>A0ABY3ZTY0_9STAP</name>
<keyword evidence="1" id="KW-0812">Transmembrane</keyword>